<accession>A0A3N4IS86</accession>
<dbReference type="OrthoDB" id="4233498at2759"/>
<evidence type="ECO:0000256" key="1">
    <source>
        <dbReference type="SAM" id="SignalP"/>
    </source>
</evidence>
<keyword evidence="1" id="KW-0732">Signal</keyword>
<dbReference type="EMBL" id="ML120625">
    <property type="protein sequence ID" value="RPA89022.1"/>
    <property type="molecule type" value="Genomic_DNA"/>
</dbReference>
<evidence type="ECO:0000313" key="2">
    <source>
        <dbReference type="EMBL" id="RPA89022.1"/>
    </source>
</evidence>
<name>A0A3N4IS86_9PEZI</name>
<keyword evidence="3" id="KW-1185">Reference proteome</keyword>
<feature type="chain" id="PRO_5018003803" evidence="1">
    <location>
        <begin position="21"/>
        <end position="192"/>
    </location>
</feature>
<reference evidence="2 3" key="1">
    <citation type="journal article" date="2018" name="Nat. Ecol. Evol.">
        <title>Pezizomycetes genomes reveal the molecular basis of ectomycorrhizal truffle lifestyle.</title>
        <authorList>
            <person name="Murat C."/>
            <person name="Payen T."/>
            <person name="Noel B."/>
            <person name="Kuo A."/>
            <person name="Morin E."/>
            <person name="Chen J."/>
            <person name="Kohler A."/>
            <person name="Krizsan K."/>
            <person name="Balestrini R."/>
            <person name="Da Silva C."/>
            <person name="Montanini B."/>
            <person name="Hainaut M."/>
            <person name="Levati E."/>
            <person name="Barry K.W."/>
            <person name="Belfiori B."/>
            <person name="Cichocki N."/>
            <person name="Clum A."/>
            <person name="Dockter R.B."/>
            <person name="Fauchery L."/>
            <person name="Guy J."/>
            <person name="Iotti M."/>
            <person name="Le Tacon F."/>
            <person name="Lindquist E.A."/>
            <person name="Lipzen A."/>
            <person name="Malagnac F."/>
            <person name="Mello A."/>
            <person name="Molinier V."/>
            <person name="Miyauchi S."/>
            <person name="Poulain J."/>
            <person name="Riccioni C."/>
            <person name="Rubini A."/>
            <person name="Sitrit Y."/>
            <person name="Splivallo R."/>
            <person name="Traeger S."/>
            <person name="Wang M."/>
            <person name="Zifcakova L."/>
            <person name="Wipf D."/>
            <person name="Zambonelli A."/>
            <person name="Paolocci F."/>
            <person name="Nowrousian M."/>
            <person name="Ottonello S."/>
            <person name="Baldrian P."/>
            <person name="Spatafora J.W."/>
            <person name="Henrissat B."/>
            <person name="Nagy L.G."/>
            <person name="Aury J.M."/>
            <person name="Wincker P."/>
            <person name="Grigoriev I.V."/>
            <person name="Bonfante P."/>
            <person name="Martin F.M."/>
        </authorList>
    </citation>
    <scope>NUCLEOTIDE SEQUENCE [LARGE SCALE GENOMIC DNA]</scope>
    <source>
        <strain evidence="2 3">120613-1</strain>
    </source>
</reference>
<proteinExistence type="predicted"/>
<feature type="signal peptide" evidence="1">
    <location>
        <begin position="1"/>
        <end position="20"/>
    </location>
</feature>
<dbReference type="AlphaFoldDB" id="A0A3N4IS86"/>
<protein>
    <submittedName>
        <fullName evidence="2">Uncharacterized protein</fullName>
    </submittedName>
</protein>
<organism evidence="2 3">
    <name type="scientific">Choiromyces venosus 120613-1</name>
    <dbReference type="NCBI Taxonomy" id="1336337"/>
    <lineage>
        <taxon>Eukaryota</taxon>
        <taxon>Fungi</taxon>
        <taxon>Dikarya</taxon>
        <taxon>Ascomycota</taxon>
        <taxon>Pezizomycotina</taxon>
        <taxon>Pezizomycetes</taxon>
        <taxon>Pezizales</taxon>
        <taxon>Tuberaceae</taxon>
        <taxon>Choiromyces</taxon>
    </lineage>
</organism>
<gene>
    <name evidence="2" type="ORF">L873DRAFT_1823619</name>
</gene>
<dbReference type="Proteomes" id="UP000276215">
    <property type="component" value="Unassembled WGS sequence"/>
</dbReference>
<evidence type="ECO:0000313" key="3">
    <source>
        <dbReference type="Proteomes" id="UP000276215"/>
    </source>
</evidence>
<sequence length="192" mass="21326">MYALNILFLMFGNYLVAVSASAPLPIEFRQGITTEQLIFLEESYQNHASIVGSQLTITYNVTFDSNDEPVLDPTSGAATEVVTISPGGRICETSDGSPFTSHAYQALQDLLEVIRKDNNRLCCQTNWFGSLCTQMKDHGTAALGICGTRSACMKCQEVFWLLSDLANDCRWHDKVGGIWRIGGWIDFIIYHT</sequence>